<evidence type="ECO:0000256" key="1">
    <source>
        <dbReference type="ARBA" id="ARBA00010923"/>
    </source>
</evidence>
<evidence type="ECO:0000259" key="4">
    <source>
        <dbReference type="Pfam" id="PF01420"/>
    </source>
</evidence>
<dbReference type="PANTHER" id="PTHR30408">
    <property type="entry name" value="TYPE-1 RESTRICTION ENZYME ECOKI SPECIFICITY PROTEIN"/>
    <property type="match status" value="1"/>
</dbReference>
<dbReference type="REBASE" id="614532">
    <property type="entry name" value="S.HspAD1ORF8750P"/>
</dbReference>
<dbReference type="KEGG" id="haad:MW046_08755"/>
<dbReference type="GO" id="GO:0009307">
    <property type="term" value="P:DNA restriction-modification system"/>
    <property type="evidence" value="ECO:0007669"/>
    <property type="project" value="UniProtKB-KW"/>
</dbReference>
<evidence type="ECO:0000256" key="2">
    <source>
        <dbReference type="ARBA" id="ARBA00022747"/>
    </source>
</evidence>
<keyword evidence="3" id="KW-0238">DNA-binding</keyword>
<dbReference type="GeneID" id="71928132"/>
<organism evidence="5 6">
    <name type="scientific">Halocatena salina</name>
    <dbReference type="NCBI Taxonomy" id="2934340"/>
    <lineage>
        <taxon>Archaea</taxon>
        <taxon>Methanobacteriati</taxon>
        <taxon>Methanobacteriota</taxon>
        <taxon>Stenosarchaea group</taxon>
        <taxon>Halobacteria</taxon>
        <taxon>Halobacteriales</taxon>
        <taxon>Natronomonadaceae</taxon>
        <taxon>Halocatena</taxon>
    </lineage>
</organism>
<dbReference type="GO" id="GO:0003677">
    <property type="term" value="F:DNA binding"/>
    <property type="evidence" value="ECO:0007669"/>
    <property type="project" value="UniProtKB-KW"/>
</dbReference>
<keyword evidence="5" id="KW-0378">Hydrolase</keyword>
<accession>A0A8U0A242</accession>
<sequence length="435" mass="48851">MSEDATLDEFVDVEYSVDRVETPIGKIPENWGVERLNDVADINPDSFTEDDWSSETFEYISLSEASSGRLLESKTTALDEAPSRAQRRVQKGDILVGTVRPKQESHGFVTDKHDGNICSSGFGVLRTGGNLNPLFLIQEILSHRFFSQMDAYVAGSGYPAVKIGDLKKHRISIPTLEEQRKIATILHNIDQAIQKTEEVIEQTKCVEQGLSQRLFSGYHLDCEHEESSTLGETPIHWDDRPMGEACEITMGSSPKSEYYNEHGQGLPFFQANNEFGLRSPTHNRWCSDPIKIAEANDVLMTVRGTYVGQVNIADRECCIGRGLAGISAGDSLLPEYLYHHLRRRERYVKSIAIGSTFDSVTSSELYNLMISVPPLEEQRGISNTLKNIQNYEIHSNKYLERLQRLKKALMQDLLSGKVQTADTSIAIPDEIQRYG</sequence>
<reference evidence="5" key="1">
    <citation type="submission" date="2022-04" db="EMBL/GenBank/DDBJ databases">
        <title>Halocatena sp. nov., isolated from a salt lake.</title>
        <authorList>
            <person name="Cui H.-L."/>
        </authorList>
    </citation>
    <scope>NUCLEOTIDE SEQUENCE</scope>
    <source>
        <strain evidence="5">AD-1</strain>
    </source>
</reference>
<dbReference type="PANTHER" id="PTHR30408:SF12">
    <property type="entry name" value="TYPE I RESTRICTION ENZYME MJAVIII SPECIFICITY SUBUNIT"/>
    <property type="match status" value="1"/>
</dbReference>
<protein>
    <submittedName>
        <fullName evidence="5">Restriction endonuclease subunit S</fullName>
    </submittedName>
</protein>
<dbReference type="SUPFAM" id="SSF116734">
    <property type="entry name" value="DNA methylase specificity domain"/>
    <property type="match status" value="2"/>
</dbReference>
<evidence type="ECO:0000313" key="5">
    <source>
        <dbReference type="EMBL" id="UPM42057.1"/>
    </source>
</evidence>
<keyword evidence="2" id="KW-0680">Restriction system</keyword>
<gene>
    <name evidence="5" type="ORF">MW046_08755</name>
</gene>
<feature type="domain" description="Type I restriction modification DNA specificity" evidence="4">
    <location>
        <begin position="28"/>
        <end position="197"/>
    </location>
</feature>
<dbReference type="InterPro" id="IPR044946">
    <property type="entry name" value="Restrct_endonuc_typeI_TRD_sf"/>
</dbReference>
<dbReference type="InterPro" id="IPR000055">
    <property type="entry name" value="Restrct_endonuc_typeI_TRD"/>
</dbReference>
<dbReference type="RefSeq" id="WP_247992735.1">
    <property type="nucleotide sequence ID" value="NZ_CP096019.1"/>
</dbReference>
<dbReference type="Proteomes" id="UP000831768">
    <property type="component" value="Chromosome"/>
</dbReference>
<keyword evidence="6" id="KW-1185">Reference proteome</keyword>
<dbReference type="CDD" id="cd17245">
    <property type="entry name" value="RMtype1_S_TteMORF1547P-TRD2-CR2_Aco12261I-TRD1-CR1_like"/>
    <property type="match status" value="1"/>
</dbReference>
<dbReference type="Pfam" id="PF01420">
    <property type="entry name" value="Methylase_S"/>
    <property type="match status" value="2"/>
</dbReference>
<dbReference type="EMBL" id="CP096019">
    <property type="protein sequence ID" value="UPM42057.1"/>
    <property type="molecule type" value="Genomic_DNA"/>
</dbReference>
<dbReference type="GO" id="GO:0004519">
    <property type="term" value="F:endonuclease activity"/>
    <property type="evidence" value="ECO:0007669"/>
    <property type="project" value="UniProtKB-KW"/>
</dbReference>
<keyword evidence="5" id="KW-0540">Nuclease</keyword>
<comment type="similarity">
    <text evidence="1">Belongs to the type-I restriction system S methylase family.</text>
</comment>
<dbReference type="AlphaFoldDB" id="A0A8U0A242"/>
<evidence type="ECO:0000313" key="6">
    <source>
        <dbReference type="Proteomes" id="UP000831768"/>
    </source>
</evidence>
<dbReference type="Gene3D" id="3.90.220.20">
    <property type="entry name" value="DNA methylase specificity domains"/>
    <property type="match status" value="2"/>
</dbReference>
<dbReference type="InterPro" id="IPR052021">
    <property type="entry name" value="Type-I_RS_S_subunit"/>
</dbReference>
<name>A0A8U0A242_9EURY</name>
<feature type="domain" description="Type I restriction modification DNA specificity" evidence="4">
    <location>
        <begin position="235"/>
        <end position="397"/>
    </location>
</feature>
<evidence type="ECO:0000256" key="3">
    <source>
        <dbReference type="ARBA" id="ARBA00023125"/>
    </source>
</evidence>
<proteinExistence type="inferred from homology"/>
<keyword evidence="5" id="KW-0255">Endonuclease</keyword>